<evidence type="ECO:0000313" key="1">
    <source>
        <dbReference type="EMBL" id="SES29712.1"/>
    </source>
</evidence>
<evidence type="ECO:0000313" key="2">
    <source>
        <dbReference type="Proteomes" id="UP000199028"/>
    </source>
</evidence>
<dbReference type="AlphaFoldDB" id="A0A1H9W727"/>
<organism evidence="1 2">
    <name type="scientific">Lentzea flaviverrucosa</name>
    <dbReference type="NCBI Taxonomy" id="200379"/>
    <lineage>
        <taxon>Bacteria</taxon>
        <taxon>Bacillati</taxon>
        <taxon>Actinomycetota</taxon>
        <taxon>Actinomycetes</taxon>
        <taxon>Pseudonocardiales</taxon>
        <taxon>Pseudonocardiaceae</taxon>
        <taxon>Lentzea</taxon>
    </lineage>
</organism>
<sequence length="37" mass="4132">MRKNTITGTDARVSARWFADRPIRRPTASVRSGAISE</sequence>
<name>A0A1H9W727_9PSEU</name>
<accession>A0A1H9W727</accession>
<proteinExistence type="predicted"/>
<protein>
    <submittedName>
        <fullName evidence="1">Uncharacterized protein</fullName>
    </submittedName>
</protein>
<dbReference type="EMBL" id="FOFT01000011">
    <property type="protein sequence ID" value="SES29712.1"/>
    <property type="molecule type" value="Genomic_DNA"/>
</dbReference>
<reference evidence="2" key="1">
    <citation type="submission" date="2016-10" db="EMBL/GenBank/DDBJ databases">
        <authorList>
            <person name="Varghese N."/>
            <person name="Submissions S."/>
        </authorList>
    </citation>
    <scope>NUCLEOTIDE SEQUENCE [LARGE SCALE GENOMIC DNA]</scope>
    <source>
        <strain evidence="2">CGMCC 4.578</strain>
    </source>
</reference>
<dbReference type="Proteomes" id="UP000199028">
    <property type="component" value="Unassembled WGS sequence"/>
</dbReference>
<keyword evidence="2" id="KW-1185">Reference proteome</keyword>
<gene>
    <name evidence="1" type="ORF">SAMN05216195_111104</name>
</gene>